<dbReference type="PANTHER" id="PTHR31973:SF187">
    <property type="entry name" value="MUTATOR TRANSPOSASE MUDRA PROTEIN"/>
    <property type="match status" value="1"/>
</dbReference>
<dbReference type="Proteomes" id="UP000187406">
    <property type="component" value="Unassembled WGS sequence"/>
</dbReference>
<gene>
    <name evidence="1" type="ORF">CFOL_v3_11652</name>
</gene>
<protein>
    <submittedName>
        <fullName evidence="1">Uncharacterized protein</fullName>
    </submittedName>
</protein>
<feature type="non-terminal residue" evidence="1">
    <location>
        <position position="79"/>
    </location>
</feature>
<name>A0A1Q3BJS7_CEPFO</name>
<dbReference type="PANTHER" id="PTHR31973">
    <property type="entry name" value="POLYPROTEIN, PUTATIVE-RELATED"/>
    <property type="match status" value="1"/>
</dbReference>
<comment type="caution">
    <text evidence="1">The sequence shown here is derived from an EMBL/GenBank/DDBJ whole genome shotgun (WGS) entry which is preliminary data.</text>
</comment>
<dbReference type="OrthoDB" id="1888602at2759"/>
<dbReference type="STRING" id="3775.A0A1Q3BJS7"/>
<evidence type="ECO:0000313" key="1">
    <source>
        <dbReference type="EMBL" id="GAV68149.1"/>
    </source>
</evidence>
<dbReference type="AlphaFoldDB" id="A0A1Q3BJS7"/>
<evidence type="ECO:0000313" key="2">
    <source>
        <dbReference type="Proteomes" id="UP000187406"/>
    </source>
</evidence>
<accession>A0A1Q3BJS7</accession>
<dbReference type="EMBL" id="BDDD01000612">
    <property type="protein sequence ID" value="GAV68149.1"/>
    <property type="molecule type" value="Genomic_DNA"/>
</dbReference>
<dbReference type="InParanoid" id="A0A1Q3BJS7"/>
<reference evidence="2" key="1">
    <citation type="submission" date="2016-04" db="EMBL/GenBank/DDBJ databases">
        <title>Cephalotus genome sequencing.</title>
        <authorList>
            <person name="Fukushima K."/>
            <person name="Hasebe M."/>
            <person name="Fang X."/>
        </authorList>
    </citation>
    <scope>NUCLEOTIDE SEQUENCE [LARGE SCALE GENOMIC DNA]</scope>
    <source>
        <strain evidence="2">cv. St1</strain>
    </source>
</reference>
<keyword evidence="2" id="KW-1185">Reference proteome</keyword>
<proteinExistence type="predicted"/>
<feature type="non-terminal residue" evidence="1">
    <location>
        <position position="1"/>
    </location>
</feature>
<sequence length="79" mass="9010">KLYRAKTKSKDKMIGKCNESYSYLYKYADLVKKTNIGSIVKFGMFICYEASRKGFKEGCRPFIGLDGCHFKGMYGGILL</sequence>
<organism evidence="1 2">
    <name type="scientific">Cephalotus follicularis</name>
    <name type="common">Albany pitcher plant</name>
    <dbReference type="NCBI Taxonomy" id="3775"/>
    <lineage>
        <taxon>Eukaryota</taxon>
        <taxon>Viridiplantae</taxon>
        <taxon>Streptophyta</taxon>
        <taxon>Embryophyta</taxon>
        <taxon>Tracheophyta</taxon>
        <taxon>Spermatophyta</taxon>
        <taxon>Magnoliopsida</taxon>
        <taxon>eudicotyledons</taxon>
        <taxon>Gunneridae</taxon>
        <taxon>Pentapetalae</taxon>
        <taxon>rosids</taxon>
        <taxon>fabids</taxon>
        <taxon>Oxalidales</taxon>
        <taxon>Cephalotaceae</taxon>
        <taxon>Cephalotus</taxon>
    </lineage>
</organism>